<feature type="domain" description="C-type lectin" evidence="1">
    <location>
        <begin position="1"/>
        <end position="91"/>
    </location>
</feature>
<feature type="domain" description="C-type lectin" evidence="1">
    <location>
        <begin position="101"/>
        <end position="205"/>
    </location>
</feature>
<dbReference type="PANTHER" id="PTHR45784:SF5">
    <property type="entry name" value="C-TYPE LECTIN DOMAIN FAMILY 20 MEMBER A-RELATED"/>
    <property type="match status" value="1"/>
</dbReference>
<feature type="non-terminal residue" evidence="2">
    <location>
        <position position="356"/>
    </location>
</feature>
<accession>A0ABS2YR01</accession>
<dbReference type="PANTHER" id="PTHR45784">
    <property type="entry name" value="C-TYPE LECTIN DOMAIN FAMILY 20 MEMBER A-RELATED"/>
    <property type="match status" value="1"/>
</dbReference>
<comment type="caution">
    <text evidence="2">The sequence shown here is derived from an EMBL/GenBank/DDBJ whole genome shotgun (WGS) entry which is preliminary data.</text>
</comment>
<dbReference type="EMBL" id="JAAWVN010000178">
    <property type="protein sequence ID" value="MBN3288962.1"/>
    <property type="molecule type" value="Genomic_DNA"/>
</dbReference>
<sequence>MTWTAAQNYCRNTAADLVTVYKEEDIRLLLSITENKEFWIGLHCDSDNWHWSNGEELTYSNWDRDLFCAFTQSNGSWSDSVCDKNKPFMCYNKTGNIMETYFWINVQMDWSRAQKYCRVNYTDLVSIRNESENQEIMKKAQGDNFWFGLFNIPWKWSDGGNSTFLNWTSGNPDNYNHAEKCVVNNYKGKGWNDANCNDIWTFFCTNKTLLHCLHFVLTDSTNINRTYFWISENMTWSNAQNYCRVNYTDLVSIRNETENEEVRNRSQSAPFWIGLFIGARKWSDGRTPSYQNWQPQEPDNFHHQETCMKVNTNGKLRNEDCKSNYSFFCSQSKVLYLLHKVKMFFTHHSILINRRY</sequence>
<dbReference type="Pfam" id="PF00059">
    <property type="entry name" value="Lectin_C"/>
    <property type="match status" value="3"/>
</dbReference>
<evidence type="ECO:0000313" key="3">
    <source>
        <dbReference type="Proteomes" id="UP001166052"/>
    </source>
</evidence>
<dbReference type="InterPro" id="IPR016186">
    <property type="entry name" value="C-type_lectin-like/link_sf"/>
</dbReference>
<proteinExistence type="predicted"/>
<dbReference type="InterPro" id="IPR001304">
    <property type="entry name" value="C-type_lectin-like"/>
</dbReference>
<reference evidence="2" key="1">
    <citation type="journal article" date="2021" name="Cell">
        <title>Tracing the genetic footprints of vertebrate landing in non-teleost ray-finned fishes.</title>
        <authorList>
            <person name="Bi X."/>
            <person name="Wang K."/>
            <person name="Yang L."/>
            <person name="Pan H."/>
            <person name="Jiang H."/>
            <person name="Wei Q."/>
            <person name="Fang M."/>
            <person name="Yu H."/>
            <person name="Zhu C."/>
            <person name="Cai Y."/>
            <person name="He Y."/>
            <person name="Gan X."/>
            <person name="Zeng H."/>
            <person name="Yu D."/>
            <person name="Zhu Y."/>
            <person name="Jiang H."/>
            <person name="Qiu Q."/>
            <person name="Yang H."/>
            <person name="Zhang Y.E."/>
            <person name="Wang W."/>
            <person name="Zhu M."/>
            <person name="He S."/>
            <person name="Zhang G."/>
        </authorList>
    </citation>
    <scope>NUCLEOTIDE SEQUENCE</scope>
    <source>
        <strain evidence="2">Bchr_001</strain>
    </source>
</reference>
<dbReference type="Proteomes" id="UP001166052">
    <property type="component" value="Unassembled WGS sequence"/>
</dbReference>
<organism evidence="2 3">
    <name type="scientific">Polypterus senegalus</name>
    <name type="common">Senegal bichir</name>
    <dbReference type="NCBI Taxonomy" id="55291"/>
    <lineage>
        <taxon>Eukaryota</taxon>
        <taxon>Metazoa</taxon>
        <taxon>Chordata</taxon>
        <taxon>Craniata</taxon>
        <taxon>Vertebrata</taxon>
        <taxon>Euteleostomi</taxon>
        <taxon>Actinopterygii</taxon>
        <taxon>Polypteriformes</taxon>
        <taxon>Polypteridae</taxon>
        <taxon>Polypterus</taxon>
    </lineage>
</organism>
<feature type="domain" description="C-type lectin" evidence="1">
    <location>
        <begin position="222"/>
        <end position="330"/>
    </location>
</feature>
<evidence type="ECO:0000259" key="1">
    <source>
        <dbReference type="PROSITE" id="PS50041"/>
    </source>
</evidence>
<keyword evidence="3" id="KW-1185">Reference proteome</keyword>
<name>A0ABS2YR01_POLSE</name>
<dbReference type="InterPro" id="IPR016187">
    <property type="entry name" value="CTDL_fold"/>
</dbReference>
<dbReference type="SUPFAM" id="SSF56436">
    <property type="entry name" value="C-type lectin-like"/>
    <property type="match status" value="3"/>
</dbReference>
<protein>
    <submittedName>
        <fullName evidence="2">MRC2 protein</fullName>
    </submittedName>
</protein>
<gene>
    <name evidence="2" type="primary">Mrc2_1</name>
    <name evidence="2" type="ORF">GTO92_0018599</name>
</gene>
<dbReference type="Gene3D" id="3.10.100.10">
    <property type="entry name" value="Mannose-Binding Protein A, subunit A"/>
    <property type="match status" value="3"/>
</dbReference>
<dbReference type="SMART" id="SM00034">
    <property type="entry name" value="CLECT"/>
    <property type="match status" value="3"/>
</dbReference>
<evidence type="ECO:0000313" key="2">
    <source>
        <dbReference type="EMBL" id="MBN3288962.1"/>
    </source>
</evidence>
<feature type="non-terminal residue" evidence="2">
    <location>
        <position position="1"/>
    </location>
</feature>
<dbReference type="PROSITE" id="PS50041">
    <property type="entry name" value="C_TYPE_LECTIN_2"/>
    <property type="match status" value="3"/>
</dbReference>